<name>A0A8H4LNK5_9HYPO</name>
<keyword evidence="2" id="KW-0808">Transferase</keyword>
<keyword evidence="2" id="KW-0418">Kinase</keyword>
<dbReference type="AlphaFoldDB" id="A0A8H4LNK5"/>
<organism evidence="2 3">
    <name type="scientific">Fusarium albosuccineum</name>
    <dbReference type="NCBI Taxonomy" id="1237068"/>
    <lineage>
        <taxon>Eukaryota</taxon>
        <taxon>Fungi</taxon>
        <taxon>Dikarya</taxon>
        <taxon>Ascomycota</taxon>
        <taxon>Pezizomycotina</taxon>
        <taxon>Sordariomycetes</taxon>
        <taxon>Hypocreomycetidae</taxon>
        <taxon>Hypocreales</taxon>
        <taxon>Nectriaceae</taxon>
        <taxon>Fusarium</taxon>
        <taxon>Fusarium decemcellulare species complex</taxon>
    </lineage>
</organism>
<feature type="domain" description="Protein kinase" evidence="1">
    <location>
        <begin position="175"/>
        <end position="375"/>
    </location>
</feature>
<keyword evidence="3" id="KW-1185">Reference proteome</keyword>
<reference evidence="2 3" key="1">
    <citation type="submission" date="2020-01" db="EMBL/GenBank/DDBJ databases">
        <title>Identification and distribution of gene clusters putatively required for synthesis of sphingolipid metabolism inhibitors in phylogenetically diverse species of the filamentous fungus Fusarium.</title>
        <authorList>
            <person name="Kim H.-S."/>
            <person name="Busman M."/>
            <person name="Brown D.W."/>
            <person name="Divon H."/>
            <person name="Uhlig S."/>
            <person name="Proctor R.H."/>
        </authorList>
    </citation>
    <scope>NUCLEOTIDE SEQUENCE [LARGE SCALE GENOMIC DNA]</scope>
    <source>
        <strain evidence="2 3">NRRL 20459</strain>
    </source>
</reference>
<dbReference type="PROSITE" id="PS50011">
    <property type="entry name" value="PROTEIN_KINASE_DOM"/>
    <property type="match status" value="1"/>
</dbReference>
<dbReference type="OrthoDB" id="4062651at2759"/>
<dbReference type="GO" id="GO:0005524">
    <property type="term" value="F:ATP binding"/>
    <property type="evidence" value="ECO:0007669"/>
    <property type="project" value="InterPro"/>
</dbReference>
<dbReference type="InterPro" id="IPR000719">
    <property type="entry name" value="Prot_kinase_dom"/>
</dbReference>
<evidence type="ECO:0000313" key="3">
    <source>
        <dbReference type="Proteomes" id="UP000554235"/>
    </source>
</evidence>
<dbReference type="GO" id="GO:0004672">
    <property type="term" value="F:protein kinase activity"/>
    <property type="evidence" value="ECO:0007669"/>
    <property type="project" value="InterPro"/>
</dbReference>
<evidence type="ECO:0000313" key="2">
    <source>
        <dbReference type="EMBL" id="KAF4471398.1"/>
    </source>
</evidence>
<dbReference type="EMBL" id="JAADYS010000209">
    <property type="protein sequence ID" value="KAF4471398.1"/>
    <property type="molecule type" value="Genomic_DNA"/>
</dbReference>
<dbReference type="SUPFAM" id="SSF56112">
    <property type="entry name" value="Protein kinase-like (PK-like)"/>
    <property type="match status" value="1"/>
</dbReference>
<sequence>MGDDLGTPPPPRYRIVSYISSNEDDDNDWFTLEIRLNGVLFHVGVRLSKFRNSPTLTQQFHQYLACLRADGDDYDEDNSADMETGQEAPGPAVTIIDCFSWAVDPCLELFESVAPPPSDVSSVTLRDFFRPESFDCQLGAVDDHLVPGPLEHRALEGEETPPPGFEDEPKHSPWTTTFPSFRASQLHVVVDETDWDYSPNNILNIANPVRVEIEGKIYYFKAVQPPGDSIGQQEVKTYEKIAAAGLEPDVRISRLYGVVVDGNQQLTGLLLHLIPMHDTLEYALEPETPPSLKQRWAEQIKETLACLHQNGIIWGDAKPDNIIIDTDRNAWIVDFGGGHTQGWVDRANMGTTKGDLEGLENILEFISTGGIEDSP</sequence>
<dbReference type="Proteomes" id="UP000554235">
    <property type="component" value="Unassembled WGS sequence"/>
</dbReference>
<dbReference type="InterPro" id="IPR011009">
    <property type="entry name" value="Kinase-like_dom_sf"/>
</dbReference>
<accession>A0A8H4LNK5</accession>
<protein>
    <submittedName>
        <fullName evidence="2">Kinase-like domain</fullName>
    </submittedName>
</protein>
<gene>
    <name evidence="2" type="ORF">FALBO_1682</name>
</gene>
<dbReference type="Gene3D" id="1.10.510.10">
    <property type="entry name" value="Transferase(Phosphotransferase) domain 1"/>
    <property type="match status" value="1"/>
</dbReference>
<evidence type="ECO:0000259" key="1">
    <source>
        <dbReference type="PROSITE" id="PS50011"/>
    </source>
</evidence>
<proteinExistence type="predicted"/>
<comment type="caution">
    <text evidence="2">The sequence shown here is derived from an EMBL/GenBank/DDBJ whole genome shotgun (WGS) entry which is preliminary data.</text>
</comment>
<dbReference type="Pfam" id="PF00069">
    <property type="entry name" value="Pkinase"/>
    <property type="match status" value="1"/>
</dbReference>